<organism evidence="1 2">
    <name type="scientific">Avena sativa</name>
    <name type="common">Oat</name>
    <dbReference type="NCBI Taxonomy" id="4498"/>
    <lineage>
        <taxon>Eukaryota</taxon>
        <taxon>Viridiplantae</taxon>
        <taxon>Streptophyta</taxon>
        <taxon>Embryophyta</taxon>
        <taxon>Tracheophyta</taxon>
        <taxon>Spermatophyta</taxon>
        <taxon>Magnoliopsida</taxon>
        <taxon>Liliopsida</taxon>
        <taxon>Poales</taxon>
        <taxon>Poaceae</taxon>
        <taxon>BOP clade</taxon>
        <taxon>Pooideae</taxon>
        <taxon>Poodae</taxon>
        <taxon>Poeae</taxon>
        <taxon>Poeae Chloroplast Group 1 (Aveneae type)</taxon>
        <taxon>Aveninae</taxon>
        <taxon>Avena</taxon>
    </lineage>
</organism>
<proteinExistence type="predicted"/>
<name>A0ACD5Z1Y9_AVESA</name>
<evidence type="ECO:0000313" key="2">
    <source>
        <dbReference type="Proteomes" id="UP001732700"/>
    </source>
</evidence>
<reference evidence="1" key="1">
    <citation type="submission" date="2021-05" db="EMBL/GenBank/DDBJ databases">
        <authorList>
            <person name="Scholz U."/>
            <person name="Mascher M."/>
            <person name="Fiebig A."/>
        </authorList>
    </citation>
    <scope>NUCLEOTIDE SEQUENCE [LARGE SCALE GENOMIC DNA]</scope>
</reference>
<accession>A0ACD5Z1Y9</accession>
<dbReference type="Proteomes" id="UP001732700">
    <property type="component" value="Chromosome 6A"/>
</dbReference>
<evidence type="ECO:0000313" key="1">
    <source>
        <dbReference type="EnsemblPlants" id="AVESA.00010b.r2.6AG1065710.1.CDS"/>
    </source>
</evidence>
<sequence>MVEANNAKYWRAVPAPCVGYVWAYMAWGQYGRDVATAADEIAAYATSQAPAGEDGLDAWVMDVDDTCLSNLPYYQAKQFGPYDPAAFKAWASRGVCPGVPAMVGLFRTLKAGGFRVFLLTGRDEEALGACTAANLAAAGFAGYDRLIMRFQQKS</sequence>
<reference evidence="1" key="2">
    <citation type="submission" date="2025-09" db="UniProtKB">
        <authorList>
            <consortium name="EnsemblPlants"/>
        </authorList>
    </citation>
    <scope>IDENTIFICATION</scope>
</reference>
<keyword evidence="2" id="KW-1185">Reference proteome</keyword>
<protein>
    <submittedName>
        <fullName evidence="1">Uncharacterized protein</fullName>
    </submittedName>
</protein>
<dbReference type="EnsemblPlants" id="AVESA.00010b.r2.6AG1065710.1">
    <property type="protein sequence ID" value="AVESA.00010b.r2.6AG1065710.1.CDS"/>
    <property type="gene ID" value="AVESA.00010b.r2.6AG1065710"/>
</dbReference>